<sequence>MINYKIRSAVEEDLPVIVAIYNSTIASRSVTADLEPVTVESRKTWFFNHTEKRPIWVVMNDHDDMLGWISFEPFYGRAAYQYTAEVSIYLHENTRGQGLGRQLLQEALDACPNLGIKTILSYIFGHNQASLRLFERFGFERWANFPNVAELDGVERDLVILGKRVSD</sequence>
<gene>
    <name evidence="4" type="ORF">IC621_23840</name>
</gene>
<proteinExistence type="predicted"/>
<dbReference type="RefSeq" id="WP_191162184.1">
    <property type="nucleotide sequence ID" value="NZ_JACXAI010000048.1"/>
</dbReference>
<dbReference type="GO" id="GO:0016747">
    <property type="term" value="F:acyltransferase activity, transferring groups other than amino-acyl groups"/>
    <property type="evidence" value="ECO:0007669"/>
    <property type="project" value="InterPro"/>
</dbReference>
<evidence type="ECO:0000256" key="2">
    <source>
        <dbReference type="ARBA" id="ARBA00023315"/>
    </source>
</evidence>
<dbReference type="InterPro" id="IPR016181">
    <property type="entry name" value="Acyl_CoA_acyltransferase"/>
</dbReference>
<reference evidence="4" key="1">
    <citation type="submission" date="2020-09" db="EMBL/GenBank/DDBJ databases">
        <title>A novel bacterium of genus Bacillus, isolated from South China Sea.</title>
        <authorList>
            <person name="Huang H."/>
            <person name="Mo K."/>
            <person name="Hu Y."/>
        </authorList>
    </citation>
    <scope>NUCLEOTIDE SEQUENCE</scope>
    <source>
        <strain evidence="4">IB182487</strain>
    </source>
</reference>
<dbReference type="InterPro" id="IPR000182">
    <property type="entry name" value="GNAT_dom"/>
</dbReference>
<evidence type="ECO:0000259" key="3">
    <source>
        <dbReference type="PROSITE" id="PS51186"/>
    </source>
</evidence>
<dbReference type="CDD" id="cd04301">
    <property type="entry name" value="NAT_SF"/>
    <property type="match status" value="1"/>
</dbReference>
<feature type="domain" description="N-acetyltransferase" evidence="3">
    <location>
        <begin position="4"/>
        <end position="166"/>
    </location>
</feature>
<keyword evidence="1" id="KW-0808">Transferase</keyword>
<dbReference type="PANTHER" id="PTHR43072">
    <property type="entry name" value="N-ACETYLTRANSFERASE"/>
    <property type="match status" value="1"/>
</dbReference>
<dbReference type="Proteomes" id="UP000626844">
    <property type="component" value="Unassembled WGS sequence"/>
</dbReference>
<keyword evidence="2" id="KW-0012">Acyltransferase</keyword>
<dbReference type="PANTHER" id="PTHR43072:SF23">
    <property type="entry name" value="UPF0039 PROTEIN C11D3.02C"/>
    <property type="match status" value="1"/>
</dbReference>
<dbReference type="EMBL" id="JACXAI010000048">
    <property type="protein sequence ID" value="MBD1383225.1"/>
    <property type="molecule type" value="Genomic_DNA"/>
</dbReference>
<keyword evidence="5" id="KW-1185">Reference proteome</keyword>
<dbReference type="Gene3D" id="3.40.630.30">
    <property type="match status" value="1"/>
</dbReference>
<name>A0A926RZV4_9BACI</name>
<dbReference type="AlphaFoldDB" id="A0A926RZV4"/>
<organism evidence="4 5">
    <name type="scientific">Metabacillus arenae</name>
    <dbReference type="NCBI Taxonomy" id="2771434"/>
    <lineage>
        <taxon>Bacteria</taxon>
        <taxon>Bacillati</taxon>
        <taxon>Bacillota</taxon>
        <taxon>Bacilli</taxon>
        <taxon>Bacillales</taxon>
        <taxon>Bacillaceae</taxon>
        <taxon>Metabacillus</taxon>
    </lineage>
</organism>
<evidence type="ECO:0000256" key="1">
    <source>
        <dbReference type="ARBA" id="ARBA00022679"/>
    </source>
</evidence>
<protein>
    <submittedName>
        <fullName evidence="4">N-acetyltransferase family protein</fullName>
    </submittedName>
</protein>
<dbReference type="SUPFAM" id="SSF55729">
    <property type="entry name" value="Acyl-CoA N-acyltransferases (Nat)"/>
    <property type="match status" value="1"/>
</dbReference>
<evidence type="ECO:0000313" key="5">
    <source>
        <dbReference type="Proteomes" id="UP000626844"/>
    </source>
</evidence>
<dbReference type="Pfam" id="PF00583">
    <property type="entry name" value="Acetyltransf_1"/>
    <property type="match status" value="1"/>
</dbReference>
<evidence type="ECO:0000313" key="4">
    <source>
        <dbReference type="EMBL" id="MBD1383225.1"/>
    </source>
</evidence>
<comment type="caution">
    <text evidence="4">The sequence shown here is derived from an EMBL/GenBank/DDBJ whole genome shotgun (WGS) entry which is preliminary data.</text>
</comment>
<accession>A0A926RZV4</accession>
<dbReference type="PROSITE" id="PS51186">
    <property type="entry name" value="GNAT"/>
    <property type="match status" value="1"/>
</dbReference>